<evidence type="ECO:0000313" key="6">
    <source>
        <dbReference type="Proteomes" id="UP000801492"/>
    </source>
</evidence>
<dbReference type="InterPro" id="IPR008972">
    <property type="entry name" value="Cupredoxin"/>
</dbReference>
<feature type="domain" description="Plastocyanin-like" evidence="4">
    <location>
        <begin position="27"/>
        <end position="135"/>
    </location>
</feature>
<dbReference type="InterPro" id="IPR011706">
    <property type="entry name" value="Cu-oxidase_C"/>
</dbReference>
<evidence type="ECO:0000256" key="3">
    <source>
        <dbReference type="ARBA" id="ARBA00023008"/>
    </source>
</evidence>
<reference evidence="5" key="1">
    <citation type="submission" date="2019-08" db="EMBL/GenBank/DDBJ databases">
        <title>The genome of the North American firefly Photinus pyralis.</title>
        <authorList>
            <consortium name="Photinus pyralis genome working group"/>
            <person name="Fallon T.R."/>
            <person name="Sander Lower S.E."/>
            <person name="Weng J.-K."/>
        </authorList>
    </citation>
    <scope>NUCLEOTIDE SEQUENCE</scope>
    <source>
        <strain evidence="5">TRF0915ILg1</strain>
        <tissue evidence="5">Whole body</tissue>
    </source>
</reference>
<evidence type="ECO:0000256" key="1">
    <source>
        <dbReference type="ARBA" id="ARBA00022723"/>
    </source>
</evidence>
<dbReference type="GO" id="GO:0005886">
    <property type="term" value="C:plasma membrane"/>
    <property type="evidence" value="ECO:0007669"/>
    <property type="project" value="TreeGrafter"/>
</dbReference>
<dbReference type="GO" id="GO:0005507">
    <property type="term" value="F:copper ion binding"/>
    <property type="evidence" value="ECO:0007669"/>
    <property type="project" value="InterPro"/>
</dbReference>
<feature type="non-terminal residue" evidence="5">
    <location>
        <position position="1"/>
    </location>
</feature>
<protein>
    <recommendedName>
        <fullName evidence="4">Plastocyanin-like domain-containing protein</fullName>
    </recommendedName>
</protein>
<dbReference type="GO" id="GO:0006826">
    <property type="term" value="P:iron ion transport"/>
    <property type="evidence" value="ECO:0007669"/>
    <property type="project" value="TreeGrafter"/>
</dbReference>
<dbReference type="Proteomes" id="UP000801492">
    <property type="component" value="Unassembled WGS sequence"/>
</dbReference>
<keyword evidence="2" id="KW-0560">Oxidoreductase</keyword>
<dbReference type="OrthoDB" id="2121828at2759"/>
<dbReference type="PANTHER" id="PTHR11709">
    <property type="entry name" value="MULTI-COPPER OXIDASE"/>
    <property type="match status" value="1"/>
</dbReference>
<dbReference type="PANTHER" id="PTHR11709:SF394">
    <property type="entry name" value="FI03373P-RELATED"/>
    <property type="match status" value="1"/>
</dbReference>
<evidence type="ECO:0000256" key="2">
    <source>
        <dbReference type="ARBA" id="ARBA00023002"/>
    </source>
</evidence>
<dbReference type="Pfam" id="PF07731">
    <property type="entry name" value="Cu-oxidase_2"/>
    <property type="match status" value="1"/>
</dbReference>
<keyword evidence="1" id="KW-0479">Metal-binding</keyword>
<dbReference type="InterPro" id="IPR045087">
    <property type="entry name" value="Cu-oxidase_fam"/>
</dbReference>
<evidence type="ECO:0000259" key="4">
    <source>
        <dbReference type="Pfam" id="PF07731"/>
    </source>
</evidence>
<accession>A0A8K0D0J2</accession>
<keyword evidence="6" id="KW-1185">Reference proteome</keyword>
<name>A0A8K0D0J2_IGNLU</name>
<organism evidence="5 6">
    <name type="scientific">Ignelater luminosus</name>
    <name type="common">Cucubano</name>
    <name type="synonym">Pyrophorus luminosus</name>
    <dbReference type="NCBI Taxonomy" id="2038154"/>
    <lineage>
        <taxon>Eukaryota</taxon>
        <taxon>Metazoa</taxon>
        <taxon>Ecdysozoa</taxon>
        <taxon>Arthropoda</taxon>
        <taxon>Hexapoda</taxon>
        <taxon>Insecta</taxon>
        <taxon>Pterygota</taxon>
        <taxon>Neoptera</taxon>
        <taxon>Endopterygota</taxon>
        <taxon>Coleoptera</taxon>
        <taxon>Polyphaga</taxon>
        <taxon>Elateriformia</taxon>
        <taxon>Elateroidea</taxon>
        <taxon>Elateridae</taxon>
        <taxon>Agrypninae</taxon>
        <taxon>Pyrophorini</taxon>
        <taxon>Ignelater</taxon>
    </lineage>
</organism>
<gene>
    <name evidence="5" type="ORF">ILUMI_11279</name>
</gene>
<proteinExistence type="predicted"/>
<sequence length="135" mass="15378">MNNITFTYPPSPLLTQREDVPETNICNSLNKPEQCQNMEICECVHVEQIPLGANVELIIVDQGGDSEETIFHLHGYKFYIVGHRNFEKPATLSTIRRLNEEGRLLKRNFISPAIKDTVRVPKFGVVVVRFIANNP</sequence>
<dbReference type="Gene3D" id="2.60.40.420">
    <property type="entry name" value="Cupredoxins - blue copper proteins"/>
    <property type="match status" value="1"/>
</dbReference>
<keyword evidence="3" id="KW-0186">Copper</keyword>
<evidence type="ECO:0000313" key="5">
    <source>
        <dbReference type="EMBL" id="KAF2894896.1"/>
    </source>
</evidence>
<comment type="caution">
    <text evidence="5">The sequence shown here is derived from an EMBL/GenBank/DDBJ whole genome shotgun (WGS) entry which is preliminary data.</text>
</comment>
<dbReference type="AlphaFoldDB" id="A0A8K0D0J2"/>
<dbReference type="EMBL" id="VTPC01006460">
    <property type="protein sequence ID" value="KAF2894896.1"/>
    <property type="molecule type" value="Genomic_DNA"/>
</dbReference>
<dbReference type="SUPFAM" id="SSF49503">
    <property type="entry name" value="Cupredoxins"/>
    <property type="match status" value="1"/>
</dbReference>
<dbReference type="GO" id="GO:0016491">
    <property type="term" value="F:oxidoreductase activity"/>
    <property type="evidence" value="ECO:0007669"/>
    <property type="project" value="UniProtKB-KW"/>
</dbReference>